<gene>
    <name evidence="7" type="primary">mltG</name>
    <name evidence="8" type="ORF">SAMN04244570_0588</name>
</gene>
<dbReference type="PANTHER" id="PTHR30518:SF2">
    <property type="entry name" value="ENDOLYTIC MUREIN TRANSGLYCOSYLASE"/>
    <property type="match status" value="1"/>
</dbReference>
<comment type="similarity">
    <text evidence="7">Belongs to the transglycosylase MltG family.</text>
</comment>
<sequence>MEKEPQRKKEVMFQRMLEQKEEVRTVRKIVFWIVSVILVIGIIGGFSIYTYIKGALKPVDPDSEKVVEVVVPIGSGLDTISEILEKKGVIKSARVFKYYAKVNNEADFQAGTYGLTKSMTPDELLQSLKTGVVYRTPAFTLTIPEGLTLDQIAERTSAKASFTKEEFMDFVTSEDAVLRYMTKYPDIITEEIQKENIRYALEGYLFPATYPFYDESPSVEEVVDTMVDATVQNIIPFQGFLEEKEKSAHWLLTFASLLEKEATSKADRETIASVFINRMDEGMPLQTDPTVLYALGEHKDRVLLEDLKVENAYNTYQNKGLPPGPIANAGAASLQAAVEPSKTKYLFFLADKDGVNHFAKTYEEHLKNKAEYIDSQHK</sequence>
<dbReference type="Proteomes" id="UP000190042">
    <property type="component" value="Unassembled WGS sequence"/>
</dbReference>
<dbReference type="EMBL" id="FUYJ01000001">
    <property type="protein sequence ID" value="SKA87935.1"/>
    <property type="molecule type" value="Genomic_DNA"/>
</dbReference>
<evidence type="ECO:0000256" key="5">
    <source>
        <dbReference type="ARBA" id="ARBA00023239"/>
    </source>
</evidence>
<organism evidence="8 9">
    <name type="scientific">Sporosarcina newyorkensis</name>
    <dbReference type="NCBI Taxonomy" id="759851"/>
    <lineage>
        <taxon>Bacteria</taxon>
        <taxon>Bacillati</taxon>
        <taxon>Bacillota</taxon>
        <taxon>Bacilli</taxon>
        <taxon>Bacillales</taxon>
        <taxon>Caryophanaceae</taxon>
        <taxon>Sporosarcina</taxon>
    </lineage>
</organism>
<dbReference type="HAMAP" id="MF_02065">
    <property type="entry name" value="MltG"/>
    <property type="match status" value="1"/>
</dbReference>
<comment type="function">
    <text evidence="7">Functions as a peptidoglycan terminase that cleaves nascent peptidoglycan strands endolytically to terminate their elongation.</text>
</comment>
<evidence type="ECO:0000313" key="9">
    <source>
        <dbReference type="Proteomes" id="UP000190042"/>
    </source>
</evidence>
<name>A0A1T4XFU5_9BACL</name>
<protein>
    <recommendedName>
        <fullName evidence="7">Endolytic murein transglycosylase</fullName>
        <ecNumber evidence="7">4.2.2.29</ecNumber>
    </recommendedName>
    <alternativeName>
        <fullName evidence="7">Peptidoglycan lytic transglycosylase</fullName>
    </alternativeName>
    <alternativeName>
        <fullName evidence="7">Peptidoglycan polymerization terminase</fullName>
    </alternativeName>
</protein>
<evidence type="ECO:0000256" key="2">
    <source>
        <dbReference type="ARBA" id="ARBA00022692"/>
    </source>
</evidence>
<dbReference type="EC" id="4.2.2.29" evidence="7"/>
<keyword evidence="5 7" id="KW-0456">Lyase</keyword>
<keyword evidence="3 7" id="KW-1133">Transmembrane helix</keyword>
<reference evidence="9" key="1">
    <citation type="submission" date="2017-02" db="EMBL/GenBank/DDBJ databases">
        <authorList>
            <person name="Varghese N."/>
            <person name="Submissions S."/>
        </authorList>
    </citation>
    <scope>NUCLEOTIDE SEQUENCE [LARGE SCALE GENOMIC DNA]</scope>
    <source>
        <strain evidence="9">DSM 23966</strain>
    </source>
</reference>
<accession>A0A1T4XFU5</accession>
<keyword evidence="9" id="KW-1185">Reference proteome</keyword>
<dbReference type="AlphaFoldDB" id="A0A1T4XFU5"/>
<dbReference type="CDD" id="cd08010">
    <property type="entry name" value="MltG_like"/>
    <property type="match status" value="1"/>
</dbReference>
<evidence type="ECO:0000256" key="3">
    <source>
        <dbReference type="ARBA" id="ARBA00022989"/>
    </source>
</evidence>
<dbReference type="RefSeq" id="WP_009496962.1">
    <property type="nucleotide sequence ID" value="NZ_FUYJ01000001.1"/>
</dbReference>
<evidence type="ECO:0000313" key="8">
    <source>
        <dbReference type="EMBL" id="SKA87935.1"/>
    </source>
</evidence>
<dbReference type="Gene3D" id="3.30.1490.480">
    <property type="entry name" value="Endolytic murein transglycosylase"/>
    <property type="match status" value="1"/>
</dbReference>
<evidence type="ECO:0000256" key="6">
    <source>
        <dbReference type="ARBA" id="ARBA00023316"/>
    </source>
</evidence>
<comment type="subcellular location">
    <subcellularLocation>
        <location evidence="7">Cell membrane</location>
        <topology evidence="7">Single-pass membrane protein</topology>
    </subcellularLocation>
</comment>
<evidence type="ECO:0000256" key="7">
    <source>
        <dbReference type="HAMAP-Rule" id="MF_02065"/>
    </source>
</evidence>
<dbReference type="GO" id="GO:0005886">
    <property type="term" value="C:plasma membrane"/>
    <property type="evidence" value="ECO:0007669"/>
    <property type="project" value="UniProtKB-SubCell"/>
</dbReference>
<dbReference type="NCBIfam" id="TIGR00247">
    <property type="entry name" value="endolytic transglycosylase MltG"/>
    <property type="match status" value="1"/>
</dbReference>
<dbReference type="Gene3D" id="3.30.160.60">
    <property type="entry name" value="Classic Zinc Finger"/>
    <property type="match status" value="1"/>
</dbReference>
<evidence type="ECO:0000256" key="1">
    <source>
        <dbReference type="ARBA" id="ARBA00022475"/>
    </source>
</evidence>
<comment type="catalytic activity">
    <reaction evidence="7">
        <text>a peptidoglycan chain = a peptidoglycan chain with N-acetyl-1,6-anhydromuramyl-[peptide] at the reducing end + a peptidoglycan chain with N-acetylglucosamine at the non-reducing end.</text>
        <dbReference type="EC" id="4.2.2.29"/>
    </reaction>
</comment>
<proteinExistence type="inferred from homology"/>
<evidence type="ECO:0000256" key="4">
    <source>
        <dbReference type="ARBA" id="ARBA00023136"/>
    </source>
</evidence>
<dbReference type="GO" id="GO:0009252">
    <property type="term" value="P:peptidoglycan biosynthetic process"/>
    <property type="evidence" value="ECO:0007669"/>
    <property type="project" value="UniProtKB-UniRule"/>
</dbReference>
<dbReference type="PANTHER" id="PTHR30518">
    <property type="entry name" value="ENDOLYTIC MUREIN TRANSGLYCOSYLASE"/>
    <property type="match status" value="1"/>
</dbReference>
<keyword evidence="4 7" id="KW-0472">Membrane</keyword>
<dbReference type="Pfam" id="PF02618">
    <property type="entry name" value="YceG"/>
    <property type="match status" value="1"/>
</dbReference>
<dbReference type="GO" id="GO:0008932">
    <property type="term" value="F:lytic endotransglycosylase activity"/>
    <property type="evidence" value="ECO:0007669"/>
    <property type="project" value="UniProtKB-UniRule"/>
</dbReference>
<keyword evidence="2 7" id="KW-0812">Transmembrane</keyword>
<dbReference type="GO" id="GO:0071555">
    <property type="term" value="P:cell wall organization"/>
    <property type="evidence" value="ECO:0007669"/>
    <property type="project" value="UniProtKB-KW"/>
</dbReference>
<dbReference type="InterPro" id="IPR003770">
    <property type="entry name" value="MLTG-like"/>
</dbReference>
<keyword evidence="6 7" id="KW-0961">Cell wall biogenesis/degradation</keyword>
<keyword evidence="1 7" id="KW-1003">Cell membrane</keyword>
<feature type="transmembrane region" description="Helical" evidence="7">
    <location>
        <begin position="29"/>
        <end position="52"/>
    </location>
</feature>
<feature type="site" description="Important for catalytic activity" evidence="7">
    <location>
        <position position="261"/>
    </location>
</feature>